<evidence type="ECO:0000313" key="3">
    <source>
        <dbReference type="EMBL" id="AAQ72728.1"/>
    </source>
</evidence>
<keyword evidence="2" id="KW-1133">Transmembrane helix</keyword>
<evidence type="ECO:0000256" key="1">
    <source>
        <dbReference type="SAM" id="MobiDB-lite"/>
    </source>
</evidence>
<feature type="region of interest" description="Disordered" evidence="1">
    <location>
        <begin position="1"/>
        <end position="29"/>
    </location>
</feature>
<keyword evidence="2" id="KW-0812">Transmembrane</keyword>
<dbReference type="AlphaFoldDB" id="Q6VPQ0"/>
<reference evidence="3" key="2">
    <citation type="submission" date="2003-07" db="EMBL/GenBank/DDBJ databases">
        <authorList>
            <person name="Richert-Poeggeler K.R."/>
            <person name="Hohn T."/>
        </authorList>
    </citation>
    <scope>NUCLEOTIDE SEQUENCE</scope>
</reference>
<dbReference type="EMBL" id="AY333912">
    <property type="protein sequence ID" value="AAQ72728.1"/>
    <property type="molecule type" value="Genomic_DNA"/>
</dbReference>
<evidence type="ECO:0000256" key="2">
    <source>
        <dbReference type="SAM" id="Phobius"/>
    </source>
</evidence>
<feature type="transmembrane region" description="Helical" evidence="2">
    <location>
        <begin position="315"/>
        <end position="334"/>
    </location>
</feature>
<accession>Q6VPQ0</accession>
<sequence length="359" mass="40357">MRKDKKDKERDVTRSLIPSSNGELVPLHPGRRTRTPTLCNYPRSHTWSSLFIEPFPSVGLIVDHDCDLCYDTPPTFDIGKDEVVDHSLIDMLLFGGPMCCGKDGLDLEESKLHELDKVVYDDSSSEPSLDSLSMLNHDIEMHAFIFPLCDDNLICGSDLYRARVGGQIEPPWCEGFDSLGNHLFENLSEVDGSLSDPTIASWGYDEEESIINAFLESLSFEKGCLGDEIGGERESLGVSKYALKKGSGVLDVTCMLGYLAHSTPHVDHTSRIDWFVDLELKVQGDFDSLILHFSYPHGLFDHYCVRCIMIFNQALFVLFGDLIFVLLIDAWLYHKSVFSTLLALTYFQSRNSCVACRCL</sequence>
<keyword evidence="2" id="KW-0472">Membrane</keyword>
<proteinExistence type="predicted"/>
<feature type="compositionally biased region" description="Basic and acidic residues" evidence="1">
    <location>
        <begin position="1"/>
        <end position="13"/>
    </location>
</feature>
<reference evidence="3" key="1">
    <citation type="journal article" date="2003" name="EMBO J.">
        <title>Induction of infectious petunia vein clearing (pararetro) virus from endogenous provirus in petunia.</title>
        <authorList>
            <person name="Richert-Poggeler K.R."/>
            <person name="Noreen F."/>
            <person name="Schwarzacher T."/>
            <person name="Harper G."/>
            <person name="Hohn T."/>
        </authorList>
    </citation>
    <scope>NUCLEOTIDE SEQUENCE</scope>
</reference>
<organism evidence="3">
    <name type="scientific">Petunia hybrida</name>
    <name type="common">Petunia</name>
    <dbReference type="NCBI Taxonomy" id="4102"/>
    <lineage>
        <taxon>Eukaryota</taxon>
        <taxon>Viridiplantae</taxon>
        <taxon>Streptophyta</taxon>
        <taxon>Embryophyta</taxon>
        <taxon>Tracheophyta</taxon>
        <taxon>Spermatophyta</taxon>
        <taxon>Magnoliopsida</taxon>
        <taxon>eudicotyledons</taxon>
        <taxon>Gunneridae</taxon>
        <taxon>Pentapetalae</taxon>
        <taxon>asterids</taxon>
        <taxon>lamiids</taxon>
        <taxon>Solanales</taxon>
        <taxon>Solanaceae</taxon>
        <taxon>Petunioideae</taxon>
        <taxon>Petunia</taxon>
    </lineage>
</organism>
<name>Q6VPQ0_PETHY</name>
<protein>
    <submittedName>
        <fullName evidence="3">Uncharacterized protein</fullName>
    </submittedName>
</protein>